<feature type="region of interest" description="Disordered" evidence="9">
    <location>
        <begin position="763"/>
        <end position="799"/>
    </location>
</feature>
<dbReference type="Pfam" id="PF00078">
    <property type="entry name" value="RVT_1"/>
    <property type="match status" value="1"/>
</dbReference>
<evidence type="ECO:0000256" key="1">
    <source>
        <dbReference type="ARBA" id="ARBA00010879"/>
    </source>
</evidence>
<evidence type="ECO:0000313" key="13">
    <source>
        <dbReference type="Proteomes" id="UP000283210"/>
    </source>
</evidence>
<dbReference type="Gene3D" id="3.10.10.10">
    <property type="entry name" value="HIV Type 1 Reverse Transcriptase, subunit A, domain 1"/>
    <property type="match status" value="1"/>
</dbReference>
<evidence type="ECO:0000259" key="10">
    <source>
        <dbReference type="Pfam" id="PF00078"/>
    </source>
</evidence>
<evidence type="ECO:0000259" key="11">
    <source>
        <dbReference type="Pfam" id="PF17917"/>
    </source>
</evidence>
<keyword evidence="4" id="KW-0548">Nucleotidyltransferase</keyword>
<dbReference type="FunFam" id="3.30.70.270:FF:000115">
    <property type="entry name" value="Polyprotein of retroviral origin, putative"/>
    <property type="match status" value="1"/>
</dbReference>
<organism evidence="12 13">
    <name type="scientific">Oryzias javanicus</name>
    <name type="common">Javanese ricefish</name>
    <name type="synonym">Aplocheilus javanicus</name>
    <dbReference type="NCBI Taxonomy" id="123683"/>
    <lineage>
        <taxon>Eukaryota</taxon>
        <taxon>Metazoa</taxon>
        <taxon>Chordata</taxon>
        <taxon>Craniata</taxon>
        <taxon>Vertebrata</taxon>
        <taxon>Euteleostomi</taxon>
        <taxon>Actinopterygii</taxon>
        <taxon>Neopterygii</taxon>
        <taxon>Teleostei</taxon>
        <taxon>Neoteleostei</taxon>
        <taxon>Acanthomorphata</taxon>
        <taxon>Ovalentaria</taxon>
        <taxon>Atherinomorphae</taxon>
        <taxon>Beloniformes</taxon>
        <taxon>Adrianichthyidae</taxon>
        <taxon>Oryziinae</taxon>
        <taxon>Oryzias</taxon>
    </lineage>
</organism>
<dbReference type="CDD" id="cd01647">
    <property type="entry name" value="RT_LTR"/>
    <property type="match status" value="1"/>
</dbReference>
<dbReference type="GO" id="GO:0003964">
    <property type="term" value="F:RNA-directed DNA polymerase activity"/>
    <property type="evidence" value="ECO:0007669"/>
    <property type="project" value="UniProtKB-KW"/>
</dbReference>
<dbReference type="InterPro" id="IPR000477">
    <property type="entry name" value="RT_dom"/>
</dbReference>
<dbReference type="Proteomes" id="UP000283210">
    <property type="component" value="Chromosome 18"/>
</dbReference>
<gene>
    <name evidence="12" type="ORF">OJAV_G00181480</name>
</gene>
<dbReference type="OrthoDB" id="6761011at2759"/>
<sequence length="859" mass="96990">MPGKKLLPVAVGAHVSEHEFWLADIRDDCIIGLDLLGRWACVDVPQASLCIDSKVIQLRLGRGSKKEQGSTAARRKPAQQRRRHWRSQKLQRSHGVQIVPPDPSLSPAPSPETVVAIQELKNRSNAHLSGTQKEQLECLLREFWDIFAAREEDCTRTGLVQHHIDTGEANPIRLRPHRLPLAKRQAAEELIKDMAANGIIEPSESPWAAPVVMVRKKGGGWRPCVDYRRLNAVTRKDSYPLPRIDDALDYVTGSCWFSSLDLRSGYWQVELAPEARPKTAFTIGQGLWQFKAGLRLNPAKCNLLGRQTQFLGHVISESGVATDPVKVTAVRDWPTPSNASELRSFLGLASYYRRYVKDFATIANPLHRLTDKGKRFEWSEGCATAFQLLKSALAGAPVLAYPDLSQPFILDTDASNVGVGAVLSQLDETGERVVAYYSCSLSRPERNYCVTRRELLAVILAVRHFRPYILGTRFRLRTDHASLTWLLNFKQPEGQVARCLEILQEYDFEVQHRPGRQHTNADALSRRPCLTDECRYCSRQEERELGPLAAAACPATTCPEREPFSLEQLKECQKADQVLAEVRGWLEAQRRPDWPAVSSQGPELKILHSQWDSLELHNDVLYRRWRAPGAEIVGGPELDYLRRLRGRLDEVHQVARETLQEAGARQKRAYDSRAHGLPLALGDQVWVYCPERKRGLSPKLTHHWQGPGEIMGQISDVVFRVRLPGRGRQVVLHKDRLAPYRPMAPVQQTDEVSEGFTPLSINVESNDNGLRTEPRSGARGALSARRVPGSRVSYRRRRRRPAPLKNYSLSLHANVTSGTFTRLLQVLSVWAWRQEFESSLSKRSLNSIGYSKKTFRSSS</sequence>
<evidence type="ECO:0000256" key="8">
    <source>
        <dbReference type="ARBA" id="ARBA00022918"/>
    </source>
</evidence>
<keyword evidence="13" id="KW-1185">Reference proteome</keyword>
<dbReference type="PANTHER" id="PTHR37984">
    <property type="entry name" value="PROTEIN CBG26694"/>
    <property type="match status" value="1"/>
</dbReference>
<dbReference type="Gene3D" id="3.30.70.270">
    <property type="match status" value="2"/>
</dbReference>
<evidence type="ECO:0000256" key="2">
    <source>
        <dbReference type="ARBA" id="ARBA00012180"/>
    </source>
</evidence>
<feature type="domain" description="Reverse transcriptase RNase H-like" evidence="11">
    <location>
        <begin position="403"/>
        <end position="506"/>
    </location>
</feature>
<accession>A0A3S2MJ10</accession>
<dbReference type="EC" id="3.1.26.4" evidence="2"/>
<feature type="domain" description="Reverse transcriptase" evidence="10">
    <location>
        <begin position="214"/>
        <end position="286"/>
    </location>
</feature>
<protein>
    <recommendedName>
        <fullName evidence="2">ribonuclease H</fullName>
        <ecNumber evidence="2">3.1.26.4</ecNumber>
    </recommendedName>
</protein>
<keyword evidence="8" id="KW-0695">RNA-directed DNA polymerase</keyword>
<dbReference type="InterPro" id="IPR041373">
    <property type="entry name" value="RT_RNaseH"/>
</dbReference>
<proteinExistence type="inferred from homology"/>
<dbReference type="CDD" id="cd09274">
    <property type="entry name" value="RNase_HI_RT_Ty3"/>
    <property type="match status" value="1"/>
</dbReference>
<feature type="compositionally biased region" description="Low complexity" evidence="9">
    <location>
        <begin position="777"/>
        <end position="792"/>
    </location>
</feature>
<dbReference type="InterPro" id="IPR050951">
    <property type="entry name" value="Retrovirus_Pol_polyprotein"/>
</dbReference>
<reference evidence="12 13" key="2">
    <citation type="submission" date="2019-01" db="EMBL/GenBank/DDBJ databases">
        <title>A chromosome length genome reference of the Java medaka (oryzias javanicus).</title>
        <authorList>
            <person name="Herpin A."/>
            <person name="Takehana Y."/>
            <person name="Naruse K."/>
            <person name="Ansai S."/>
            <person name="Kawaguchi M."/>
        </authorList>
    </citation>
    <scope>NUCLEOTIDE SEQUENCE [LARGE SCALE GENOMIC DNA]</scope>
    <source>
        <strain evidence="12">RS831</strain>
        <tissue evidence="12">Whole body</tissue>
    </source>
</reference>
<evidence type="ECO:0000256" key="3">
    <source>
        <dbReference type="ARBA" id="ARBA00022679"/>
    </source>
</evidence>
<evidence type="ECO:0000256" key="5">
    <source>
        <dbReference type="ARBA" id="ARBA00022722"/>
    </source>
</evidence>
<dbReference type="EMBL" id="CM012454">
    <property type="protein sequence ID" value="RVE60508.1"/>
    <property type="molecule type" value="Genomic_DNA"/>
</dbReference>
<feature type="compositionally biased region" description="Pro residues" evidence="9">
    <location>
        <begin position="100"/>
        <end position="110"/>
    </location>
</feature>
<evidence type="ECO:0000256" key="9">
    <source>
        <dbReference type="SAM" id="MobiDB-lite"/>
    </source>
</evidence>
<dbReference type="InterPro" id="IPR043502">
    <property type="entry name" value="DNA/RNA_pol_sf"/>
</dbReference>
<dbReference type="InterPro" id="IPR043128">
    <property type="entry name" value="Rev_trsase/Diguanyl_cyclase"/>
</dbReference>
<evidence type="ECO:0000313" key="12">
    <source>
        <dbReference type="EMBL" id="RVE60508.1"/>
    </source>
</evidence>
<keyword evidence="7" id="KW-0378">Hydrolase</keyword>
<keyword evidence="6" id="KW-0255">Endonuclease</keyword>
<name>A0A3S2MJ10_ORYJA</name>
<dbReference type="AlphaFoldDB" id="A0A3S2MJ10"/>
<dbReference type="GO" id="GO:0004523">
    <property type="term" value="F:RNA-DNA hybrid ribonuclease activity"/>
    <property type="evidence" value="ECO:0007669"/>
    <property type="project" value="UniProtKB-EC"/>
</dbReference>
<dbReference type="Gene3D" id="3.10.20.370">
    <property type="match status" value="1"/>
</dbReference>
<dbReference type="SUPFAM" id="SSF56672">
    <property type="entry name" value="DNA/RNA polymerases"/>
    <property type="match status" value="1"/>
</dbReference>
<dbReference type="FunFam" id="3.10.20.370:FF:000001">
    <property type="entry name" value="Retrovirus-related Pol polyprotein from transposon 17.6-like protein"/>
    <property type="match status" value="1"/>
</dbReference>
<dbReference type="PANTHER" id="PTHR37984:SF5">
    <property type="entry name" value="PROTEIN NYNRIN-LIKE"/>
    <property type="match status" value="1"/>
</dbReference>
<evidence type="ECO:0000256" key="6">
    <source>
        <dbReference type="ARBA" id="ARBA00022759"/>
    </source>
</evidence>
<keyword evidence="5" id="KW-0540">Nuclease</keyword>
<evidence type="ECO:0000256" key="4">
    <source>
        <dbReference type="ARBA" id="ARBA00022695"/>
    </source>
</evidence>
<feature type="compositionally biased region" description="Basic residues" evidence="9">
    <location>
        <begin position="73"/>
        <end position="92"/>
    </location>
</feature>
<reference evidence="12 13" key="1">
    <citation type="submission" date="2018-11" db="EMBL/GenBank/DDBJ databases">
        <authorList>
            <person name="Lopez-Roques C."/>
            <person name="Donnadieu C."/>
            <person name="Bouchez O."/>
            <person name="Klopp C."/>
            <person name="Cabau C."/>
            <person name="Zahm M."/>
        </authorList>
    </citation>
    <scope>NUCLEOTIDE SEQUENCE [LARGE SCALE GENOMIC DNA]</scope>
    <source>
        <strain evidence="12">RS831</strain>
        <tissue evidence="12">Whole body</tissue>
    </source>
</reference>
<evidence type="ECO:0000256" key="7">
    <source>
        <dbReference type="ARBA" id="ARBA00022801"/>
    </source>
</evidence>
<feature type="region of interest" description="Disordered" evidence="9">
    <location>
        <begin position="66"/>
        <end position="111"/>
    </location>
</feature>
<comment type="similarity">
    <text evidence="1">Belongs to the beta type-B retroviral polymerase family. HERV class-II K(HML-2) pol subfamily.</text>
</comment>
<dbReference type="Pfam" id="PF17917">
    <property type="entry name" value="RT_RNaseH"/>
    <property type="match status" value="1"/>
</dbReference>
<keyword evidence="3" id="KW-0808">Transferase</keyword>